<dbReference type="Gene3D" id="2.60.120.290">
    <property type="entry name" value="Spermadhesin, CUB domain"/>
    <property type="match status" value="1"/>
</dbReference>
<dbReference type="PANTHER" id="PTHR24252:SF7">
    <property type="entry name" value="HYALIN"/>
    <property type="match status" value="1"/>
</dbReference>
<gene>
    <name evidence="7" type="ORF">TSIB3V08_LOCUS8495</name>
</gene>
<dbReference type="InterPro" id="IPR018114">
    <property type="entry name" value="TRYPSIN_HIS"/>
</dbReference>
<dbReference type="GO" id="GO:0005576">
    <property type="term" value="C:extracellular region"/>
    <property type="evidence" value="ECO:0007669"/>
    <property type="project" value="UniProtKB-SubCell"/>
</dbReference>
<comment type="subcellular location">
    <subcellularLocation>
        <location evidence="1">Secreted</location>
    </subcellularLocation>
</comment>
<evidence type="ECO:0000256" key="4">
    <source>
        <dbReference type="ARBA" id="ARBA00023157"/>
    </source>
</evidence>
<accession>A0A7R9B1G4</accession>
<evidence type="ECO:0000256" key="1">
    <source>
        <dbReference type="ARBA" id="ARBA00004613"/>
    </source>
</evidence>
<evidence type="ECO:0000256" key="3">
    <source>
        <dbReference type="ARBA" id="ARBA00022729"/>
    </source>
</evidence>
<keyword evidence="5" id="KW-0325">Glycoprotein</keyword>
<dbReference type="PROSITE" id="PS00134">
    <property type="entry name" value="TRYPSIN_HIS"/>
    <property type="match status" value="1"/>
</dbReference>
<dbReference type="CDD" id="cd00041">
    <property type="entry name" value="CUB"/>
    <property type="match status" value="1"/>
</dbReference>
<reference evidence="7" key="1">
    <citation type="submission" date="2020-11" db="EMBL/GenBank/DDBJ databases">
        <authorList>
            <person name="Tran Van P."/>
        </authorList>
    </citation>
    <scope>NUCLEOTIDE SEQUENCE</scope>
</reference>
<dbReference type="GO" id="GO:0006508">
    <property type="term" value="P:proteolysis"/>
    <property type="evidence" value="ECO:0007669"/>
    <property type="project" value="InterPro"/>
</dbReference>
<dbReference type="FunFam" id="2.40.10.10:FF:000054">
    <property type="entry name" value="Complement C1r subcomponent"/>
    <property type="match status" value="1"/>
</dbReference>
<dbReference type="InterPro" id="IPR035914">
    <property type="entry name" value="Sperma_CUB_dom_sf"/>
</dbReference>
<name>A0A7R9B1G4_TIMSH</name>
<dbReference type="PROSITE" id="PS50240">
    <property type="entry name" value="TRYPSIN_DOM"/>
    <property type="match status" value="2"/>
</dbReference>
<dbReference type="Gene3D" id="2.40.10.10">
    <property type="entry name" value="Trypsin-like serine proteases"/>
    <property type="match status" value="3"/>
</dbReference>
<dbReference type="SMART" id="SM00020">
    <property type="entry name" value="Tryp_SPc"/>
    <property type="match status" value="2"/>
</dbReference>
<feature type="domain" description="Peptidase S1" evidence="6">
    <location>
        <begin position="111"/>
        <end position="236"/>
    </location>
</feature>
<dbReference type="SUPFAM" id="SSF56219">
    <property type="entry name" value="DNase I-like"/>
    <property type="match status" value="1"/>
</dbReference>
<dbReference type="PANTHER" id="PTHR24252">
    <property type="entry name" value="ACROSIN-RELATED"/>
    <property type="match status" value="1"/>
</dbReference>
<sequence>MTHRATFNCAHPNLTISHSTQPASVNMWSRLNARGNWPGQHREFAKAADKKNCLCIIIIIIIIIIINNNNCFQPVAGTTHAEFKKTFFRHYARAGTARATVFSLPGSTAFLPTPSYVRISTTVKHHVTGTVKRTVPYKDFGETPTQLQKVGLQVISFQQCLSYYNSGITLSQMCTYTQEKDACQSDSGGPLLYTNPNTGRLYLSGIISYGIGCATPNPGVNTRVTAYLNWISQNTPGKYHVRRILRGLEDDACLRHARNPPHSYATMLACITNQPLAIGTVWKRRGSTNRDSERQHSDKWIPEVGIDACAKRHKDWLRKRILRLLFNKSSDPLTVCPPLEKYPARALDNELPESLEPGLTEQRTLRGGPQMFLCAVCHPRCDMVRTGGKTLALTMFTALLITCLLSILGAALSQCDYYNNIPNNANLFIYSPNYPNNYPGGTNCRWYAVAPTNSRIQLICNIFYLPTSAPKKPWVYCNRGSNPNLPVIGSLVQQESSALDHATTEADSCDLTGKLTPWSDSTDCTGDRFSVSLTGDVNLVDAEYYCGSGTFTLQSRANQMNVVLVAPYSSRGGRFLCNITSAPAGVTTTTPAPTTAAPDCSCGWKKDKFSVTVEEAVINMVDTNRPEESRHGLARRAKKFNTTKFYKTRIVGGTTTGVNEYPMMAGLVDIVERIVFCGATIISKRWLLTAAHCLVNKLLNQTVVLVGDHDTSTDDVYRGVPVVLLTDANSKSPPWFSDVLRRPDGRREVLNMKGNPPIFAGRSVARSNIDVTLCNQEAIGVVKNWKVLDGYTISDHNLITFETEGDLGLQAEVGIRPKLNIRKSDWERLKSELELPIEIEKGGNVNVKAKEFTRAVQRAMRVGIPIFEEKLRIKYEYALRLAKRESWERYVQEELRNNAWGIPFQIVTGKVRPPAVTSTLKTQGADTNASRLYLISRVIGHQDYNTLSEANDIGLIKVNQDILFSLEVGPVCLPWNYKGSYAGETVEALGWGTLQFGGETPTQLQKVGLQVISYQQCLSYYNSGITQSQMCTYTQGKDACQYPEQTNARFEHPLTTVSDRNKICEPKPRKDTTHFSLQHSVFHLIALTIAVPAQLPARARRRILRGLEDDACQRHARNPPHSYATMLACITNQPLAIGTVW</sequence>
<evidence type="ECO:0000256" key="2">
    <source>
        <dbReference type="ARBA" id="ARBA00022525"/>
    </source>
</evidence>
<evidence type="ECO:0000313" key="7">
    <source>
        <dbReference type="EMBL" id="CAD7264445.1"/>
    </source>
</evidence>
<keyword evidence="2" id="KW-0964">Secreted</keyword>
<dbReference type="Pfam" id="PF00431">
    <property type="entry name" value="CUB"/>
    <property type="match status" value="1"/>
</dbReference>
<dbReference type="InterPro" id="IPR043504">
    <property type="entry name" value="Peptidase_S1_PA_chymotrypsin"/>
</dbReference>
<dbReference type="GO" id="GO:0004252">
    <property type="term" value="F:serine-type endopeptidase activity"/>
    <property type="evidence" value="ECO:0007669"/>
    <property type="project" value="InterPro"/>
</dbReference>
<dbReference type="SUPFAM" id="SSF50494">
    <property type="entry name" value="Trypsin-like serine proteases"/>
    <property type="match status" value="3"/>
</dbReference>
<dbReference type="SUPFAM" id="SSF49854">
    <property type="entry name" value="Spermadhesin, CUB domain"/>
    <property type="match status" value="1"/>
</dbReference>
<dbReference type="Pfam" id="PF00089">
    <property type="entry name" value="Trypsin"/>
    <property type="match status" value="3"/>
</dbReference>
<dbReference type="InterPro" id="IPR009003">
    <property type="entry name" value="Peptidase_S1_PA"/>
</dbReference>
<proteinExistence type="predicted"/>
<keyword evidence="4" id="KW-1015">Disulfide bond</keyword>
<dbReference type="AlphaFoldDB" id="A0A7R9B1G4"/>
<protein>
    <recommendedName>
        <fullName evidence="6">Peptidase S1 domain-containing protein</fullName>
    </recommendedName>
</protein>
<evidence type="ECO:0000256" key="5">
    <source>
        <dbReference type="ARBA" id="ARBA00023180"/>
    </source>
</evidence>
<dbReference type="InterPro" id="IPR000859">
    <property type="entry name" value="CUB_dom"/>
</dbReference>
<dbReference type="SMART" id="SM00042">
    <property type="entry name" value="CUB"/>
    <property type="match status" value="1"/>
</dbReference>
<dbReference type="InterPro" id="IPR001254">
    <property type="entry name" value="Trypsin_dom"/>
</dbReference>
<dbReference type="EMBL" id="OC004414">
    <property type="protein sequence ID" value="CAD7264445.1"/>
    <property type="molecule type" value="Genomic_DNA"/>
</dbReference>
<evidence type="ECO:0000259" key="6">
    <source>
        <dbReference type="PROSITE" id="PS50240"/>
    </source>
</evidence>
<organism evidence="7">
    <name type="scientific">Timema shepardi</name>
    <name type="common">Walking stick</name>
    <dbReference type="NCBI Taxonomy" id="629360"/>
    <lineage>
        <taxon>Eukaryota</taxon>
        <taxon>Metazoa</taxon>
        <taxon>Ecdysozoa</taxon>
        <taxon>Arthropoda</taxon>
        <taxon>Hexapoda</taxon>
        <taxon>Insecta</taxon>
        <taxon>Pterygota</taxon>
        <taxon>Neoptera</taxon>
        <taxon>Polyneoptera</taxon>
        <taxon>Phasmatodea</taxon>
        <taxon>Timematodea</taxon>
        <taxon>Timematoidea</taxon>
        <taxon>Timematidae</taxon>
        <taxon>Timema</taxon>
    </lineage>
</organism>
<dbReference type="InterPro" id="IPR036691">
    <property type="entry name" value="Endo/exonu/phosph_ase_sf"/>
</dbReference>
<feature type="domain" description="Peptidase S1" evidence="6">
    <location>
        <begin position="650"/>
        <end position="1141"/>
    </location>
</feature>
<keyword evidence="3" id="KW-0732">Signal</keyword>